<feature type="region of interest" description="Disordered" evidence="1">
    <location>
        <begin position="85"/>
        <end position="108"/>
    </location>
</feature>
<accession>A0A7G1IA25</accession>
<keyword evidence="3" id="KW-1185">Reference proteome</keyword>
<sequence length="108" mass="12153">MGGFVDQQALVEYRYRAVCEVLGGSPIGEVALRYGTTRQSLDSWRTRFKEEGMTGLIDRSRRPHRSPSKLSAEVEAQICQMRRQHPRWGALNRPGSPGGSGYWISTRG</sequence>
<evidence type="ECO:0000313" key="2">
    <source>
        <dbReference type="EMBL" id="BCI87856.1"/>
    </source>
</evidence>
<protein>
    <submittedName>
        <fullName evidence="2">Uncharacterized protein</fullName>
    </submittedName>
</protein>
<organism evidence="2 3">
    <name type="scientific">Mycobacterium kansasii</name>
    <dbReference type="NCBI Taxonomy" id="1768"/>
    <lineage>
        <taxon>Bacteria</taxon>
        <taxon>Bacillati</taxon>
        <taxon>Actinomycetota</taxon>
        <taxon>Actinomycetes</taxon>
        <taxon>Mycobacteriales</taxon>
        <taxon>Mycobacteriaceae</taxon>
        <taxon>Mycobacterium</taxon>
    </lineage>
</organism>
<gene>
    <name evidence="2" type="ORF">NIIDMKKI_30620</name>
</gene>
<dbReference type="SUPFAM" id="SSF46689">
    <property type="entry name" value="Homeodomain-like"/>
    <property type="match status" value="1"/>
</dbReference>
<reference evidence="2 3" key="1">
    <citation type="submission" date="2020-07" db="EMBL/GenBank/DDBJ databases">
        <title>Mycobacterium kansasii (former subtype) with zoonotic potential isolated from diseased indoor pet cat, Japan.</title>
        <authorList>
            <person name="Fukano H."/>
            <person name="Terazono T."/>
            <person name="Hoshino Y."/>
        </authorList>
    </citation>
    <scope>NUCLEOTIDE SEQUENCE [LARGE SCALE GENOMIC DNA]</scope>
    <source>
        <strain evidence="2 3">Kuro-I</strain>
    </source>
</reference>
<dbReference type="AlphaFoldDB" id="A0A7G1IA25"/>
<dbReference type="InterPro" id="IPR009057">
    <property type="entry name" value="Homeodomain-like_sf"/>
</dbReference>
<evidence type="ECO:0000313" key="3">
    <source>
        <dbReference type="Proteomes" id="UP000516380"/>
    </source>
</evidence>
<name>A0A7G1IA25_MYCKA</name>
<dbReference type="EMBL" id="AP023343">
    <property type="protein sequence ID" value="BCI87856.1"/>
    <property type="molecule type" value="Genomic_DNA"/>
</dbReference>
<dbReference type="RefSeq" id="WP_239987948.1">
    <property type="nucleotide sequence ID" value="NZ_CP019883.1"/>
</dbReference>
<dbReference type="Proteomes" id="UP000516380">
    <property type="component" value="Chromosome"/>
</dbReference>
<evidence type="ECO:0000256" key="1">
    <source>
        <dbReference type="SAM" id="MobiDB-lite"/>
    </source>
</evidence>
<proteinExistence type="predicted"/>
<dbReference type="Pfam" id="PF13565">
    <property type="entry name" value="HTH_32"/>
    <property type="match status" value="1"/>
</dbReference>